<reference evidence="8 9" key="1">
    <citation type="submission" date="2015-03" db="EMBL/GenBank/DDBJ databases">
        <authorList>
            <person name="Morales-Cruz A."/>
            <person name="Amrine K.C."/>
            <person name="Cantu D."/>
        </authorList>
    </citation>
    <scope>NUCLEOTIDE SEQUENCE [LARGE SCALE GENOMIC DNA]</scope>
    <source>
        <strain evidence="8">DS831</strain>
    </source>
</reference>
<evidence type="ECO:0000256" key="1">
    <source>
        <dbReference type="ARBA" id="ARBA00006432"/>
    </source>
</evidence>
<feature type="domain" description="Thioester reductase (TE)" evidence="7">
    <location>
        <begin position="650"/>
        <end position="769"/>
    </location>
</feature>
<comment type="caution">
    <text evidence="8">The sequence shown here is derived from an EMBL/GenBank/DDBJ whole genome shotgun (WGS) entry which is preliminary data.</text>
</comment>
<dbReference type="PANTHER" id="PTHR43201:SF8">
    <property type="entry name" value="ACYL-COA SYNTHETASE FAMILY MEMBER 3"/>
    <property type="match status" value="1"/>
</dbReference>
<name>A0A0G2E5X4_9PEZI</name>
<evidence type="ECO:0000259" key="5">
    <source>
        <dbReference type="Pfam" id="PF00501"/>
    </source>
</evidence>
<feature type="domain" description="AMP-dependent synthetase/ligase" evidence="5">
    <location>
        <begin position="31"/>
        <end position="308"/>
    </location>
</feature>
<dbReference type="GO" id="GO:0031956">
    <property type="term" value="F:medium-chain fatty acid-CoA ligase activity"/>
    <property type="evidence" value="ECO:0007669"/>
    <property type="project" value="TreeGrafter"/>
</dbReference>
<feature type="compositionally biased region" description="Low complexity" evidence="4">
    <location>
        <begin position="180"/>
        <end position="201"/>
    </location>
</feature>
<evidence type="ECO:0000259" key="6">
    <source>
        <dbReference type="Pfam" id="PF00550"/>
    </source>
</evidence>
<keyword evidence="3" id="KW-0597">Phosphoprotein</keyword>
<evidence type="ECO:0000313" key="9">
    <source>
        <dbReference type="Proteomes" id="UP000034182"/>
    </source>
</evidence>
<keyword evidence="2" id="KW-0596">Phosphopantetheine</keyword>
<feature type="domain" description="Carrier" evidence="6">
    <location>
        <begin position="533"/>
        <end position="602"/>
    </location>
</feature>
<dbReference type="InterPro" id="IPR013120">
    <property type="entry name" value="FAR_NAD-bd"/>
</dbReference>
<dbReference type="Gene3D" id="3.40.50.12780">
    <property type="entry name" value="N-terminal domain of ligase-like"/>
    <property type="match status" value="1"/>
</dbReference>
<proteinExistence type="inferred from homology"/>
<evidence type="ECO:0000313" key="8">
    <source>
        <dbReference type="EMBL" id="KKY18094.1"/>
    </source>
</evidence>
<dbReference type="InterPro" id="IPR009081">
    <property type="entry name" value="PP-bd_ACP"/>
</dbReference>
<protein>
    <submittedName>
        <fullName evidence="8">Putative nrps-like enzyme</fullName>
    </submittedName>
</protein>
<comment type="similarity">
    <text evidence="1">Belongs to the ATP-dependent AMP-binding enzyme family.</text>
</comment>
<dbReference type="InterPro" id="IPR020845">
    <property type="entry name" value="AMP-binding_CS"/>
</dbReference>
<dbReference type="SUPFAM" id="SSF51735">
    <property type="entry name" value="NAD(P)-binding Rossmann-fold domains"/>
    <property type="match status" value="1"/>
</dbReference>
<dbReference type="Proteomes" id="UP000034182">
    <property type="component" value="Unassembled WGS sequence"/>
</dbReference>
<dbReference type="PANTHER" id="PTHR43201">
    <property type="entry name" value="ACYL-COA SYNTHETASE"/>
    <property type="match status" value="1"/>
</dbReference>
<accession>A0A0G2E5X4</accession>
<organism evidence="8 9">
    <name type="scientific">Diplodia seriata</name>
    <dbReference type="NCBI Taxonomy" id="420778"/>
    <lineage>
        <taxon>Eukaryota</taxon>
        <taxon>Fungi</taxon>
        <taxon>Dikarya</taxon>
        <taxon>Ascomycota</taxon>
        <taxon>Pezizomycotina</taxon>
        <taxon>Dothideomycetes</taxon>
        <taxon>Dothideomycetes incertae sedis</taxon>
        <taxon>Botryosphaeriales</taxon>
        <taxon>Botryosphaeriaceae</taxon>
        <taxon>Diplodia</taxon>
    </lineage>
</organism>
<dbReference type="Gene3D" id="1.10.1200.10">
    <property type="entry name" value="ACP-like"/>
    <property type="match status" value="1"/>
</dbReference>
<gene>
    <name evidence="8" type="ORF">UCDDS831_g06121</name>
</gene>
<dbReference type="SUPFAM" id="SSF47336">
    <property type="entry name" value="ACP-like"/>
    <property type="match status" value="1"/>
</dbReference>
<dbReference type="Gene3D" id="3.40.50.720">
    <property type="entry name" value="NAD(P)-binding Rossmann-like Domain"/>
    <property type="match status" value="2"/>
</dbReference>
<evidence type="ECO:0000256" key="3">
    <source>
        <dbReference type="ARBA" id="ARBA00022553"/>
    </source>
</evidence>
<dbReference type="GO" id="GO:0006631">
    <property type="term" value="P:fatty acid metabolic process"/>
    <property type="evidence" value="ECO:0007669"/>
    <property type="project" value="TreeGrafter"/>
</dbReference>
<dbReference type="Pfam" id="PF00501">
    <property type="entry name" value="AMP-binding"/>
    <property type="match status" value="1"/>
</dbReference>
<feature type="region of interest" description="Disordered" evidence="4">
    <location>
        <begin position="168"/>
        <end position="201"/>
    </location>
</feature>
<dbReference type="EMBL" id="LAQI01000139">
    <property type="protein sequence ID" value="KKY18094.1"/>
    <property type="molecule type" value="Genomic_DNA"/>
</dbReference>
<reference evidence="8 9" key="2">
    <citation type="submission" date="2015-05" db="EMBL/GenBank/DDBJ databases">
        <title>Distinctive expansion of gene families associated with plant cell wall degradation and secondary metabolism in the genomes of grapevine trunk pathogens.</title>
        <authorList>
            <person name="Lawrence D.P."/>
            <person name="Travadon R."/>
            <person name="Rolshausen P.E."/>
            <person name="Baumgartner K."/>
        </authorList>
    </citation>
    <scope>NUCLEOTIDE SEQUENCE [LARGE SCALE GENOMIC DNA]</scope>
    <source>
        <strain evidence="8">DS831</strain>
    </source>
</reference>
<dbReference type="InterPro" id="IPR036291">
    <property type="entry name" value="NAD(P)-bd_dom_sf"/>
</dbReference>
<dbReference type="InterPro" id="IPR000873">
    <property type="entry name" value="AMP-dep_synth/lig_dom"/>
</dbReference>
<dbReference type="InterPro" id="IPR036736">
    <property type="entry name" value="ACP-like_sf"/>
</dbReference>
<evidence type="ECO:0000256" key="4">
    <source>
        <dbReference type="SAM" id="MobiDB-lite"/>
    </source>
</evidence>
<evidence type="ECO:0000256" key="2">
    <source>
        <dbReference type="ARBA" id="ARBA00022450"/>
    </source>
</evidence>
<dbReference type="SUPFAM" id="SSF56801">
    <property type="entry name" value="Acetyl-CoA synthetase-like"/>
    <property type="match status" value="1"/>
</dbReference>
<dbReference type="InterPro" id="IPR042099">
    <property type="entry name" value="ANL_N_sf"/>
</dbReference>
<evidence type="ECO:0000259" key="7">
    <source>
        <dbReference type="Pfam" id="PF07993"/>
    </source>
</evidence>
<dbReference type="Pfam" id="PF00550">
    <property type="entry name" value="PP-binding"/>
    <property type="match status" value="1"/>
</dbReference>
<dbReference type="Pfam" id="PF23562">
    <property type="entry name" value="AMP-binding_C_3"/>
    <property type="match status" value="1"/>
</dbReference>
<dbReference type="AlphaFoldDB" id="A0A0G2E5X4"/>
<dbReference type="Pfam" id="PF07993">
    <property type="entry name" value="NAD_binding_4"/>
    <property type="match status" value="1"/>
</dbReference>
<dbReference type="PROSITE" id="PS00455">
    <property type="entry name" value="AMP_BINDING"/>
    <property type="match status" value="1"/>
</dbReference>
<sequence>MSATATVTITPPTATTVSAPSTIDELIRAQAARADDPVLVAYPATDVDDFEQYTAKRLNRYADAAAAKYKSLGLAPADPTSASDAPVVALLAPSSFEVIVTILAVSRLGWALLFLSPRLPAAAHARLLETCRCGIIIAAPEQQDSVPQIQAALPPTSSLTSIAPITRTDYRMMPPPPPSTTTTTTTTVPRASSSSSLSSSSPTEKTAWIIHSSGSTGFPKPIPLSHRALLANFAKGLGLRAFCASPLFHSHGLMELFRCAYRGVAMWMANHARAVTAANLVRAMRAARPELVTAVPSETGAIMSSLRPPSDTSWSYLRLPPSIAPHILMDEISPGVYECVALPSLPSRGAPANCDDPPDSYRTRDLFARHPTHPDWWRYLTRLDDRLTLTNGEKILPLPIEGAVRQCPRVAEAVVFGAGRAVPGMLVFRGAGAEGEADQMGDAEFVEAIWGDVEAANARAESFSRIPKELVVAMPAGTEWPRTDKGTAVRQRVYDVFKDVIEEAYARFEQRGLDREEHGGGPLLALEAPELEEWLLEKFRVELGARLQSAEADIFAAGVDSLQTMRMWSLIRKTLDLGSRRDELSQNVVYEKGNVKTLARHLYGLRTGEAMDQSDEDELLAMQELVDEFSAFDPHIPGDLPAPDGEVVLLTGATGGLGAHILHALLTHPPSNLTHIYALARAPSASTAQSRILTSLSTRGLSLPPHTTPTLWTALPYTSLSAPDLSLPPPALATLRARLTCVVHAAWPVNFALPVRAFRPHVAGLHALLDRLCLRNMSWLPIDVAAASILDIALPVGGWESGAGGVRDVVEDDAATVYHILNPQTFHWTRDFISALRRTGMLPSFEVVSPAEWLEKLRDSDPDVQRNPSRKLLGFWED</sequence>